<evidence type="ECO:0000313" key="1">
    <source>
        <dbReference type="EMBL" id="SMX45323.1"/>
    </source>
</evidence>
<reference evidence="2" key="1">
    <citation type="submission" date="2017-05" db="EMBL/GenBank/DDBJ databases">
        <authorList>
            <person name="Rodrigo-Torres L."/>
            <person name="Arahal R. D."/>
            <person name="Lucena T."/>
        </authorList>
    </citation>
    <scope>NUCLEOTIDE SEQUENCE [LARGE SCALE GENOMIC DNA]</scope>
    <source>
        <strain evidence="2">CECT 8621</strain>
    </source>
</reference>
<sequence>MSETSGVNRTKLANGLEFAFIDKGVGKLIGIPREQYEANGYQPPFESLPEKED</sequence>
<keyword evidence="2" id="KW-1185">Reference proteome</keyword>
<organism evidence="1 2">
    <name type="scientific">Actibacterium lipolyticum</name>
    <dbReference type="NCBI Taxonomy" id="1524263"/>
    <lineage>
        <taxon>Bacteria</taxon>
        <taxon>Pseudomonadati</taxon>
        <taxon>Pseudomonadota</taxon>
        <taxon>Alphaproteobacteria</taxon>
        <taxon>Rhodobacterales</taxon>
        <taxon>Roseobacteraceae</taxon>
        <taxon>Actibacterium</taxon>
    </lineage>
</organism>
<proteinExistence type="predicted"/>
<accession>A0A238KR72</accession>
<protein>
    <submittedName>
        <fullName evidence="1">Uncharacterized protein</fullName>
    </submittedName>
</protein>
<name>A0A238KR72_9RHOB</name>
<dbReference type="AlphaFoldDB" id="A0A238KR72"/>
<dbReference type="RefSeq" id="WP_176438497.1">
    <property type="nucleotide sequence ID" value="NZ_FXYE01000002.1"/>
</dbReference>
<dbReference type="Proteomes" id="UP000202922">
    <property type="component" value="Unassembled WGS sequence"/>
</dbReference>
<evidence type="ECO:0000313" key="2">
    <source>
        <dbReference type="Proteomes" id="UP000202922"/>
    </source>
</evidence>
<dbReference type="EMBL" id="FXYE01000002">
    <property type="protein sequence ID" value="SMX45323.1"/>
    <property type="molecule type" value="Genomic_DNA"/>
</dbReference>
<gene>
    <name evidence="1" type="ORF">COL8621_02764</name>
</gene>